<dbReference type="HOGENOM" id="CLU_3260248_0_0_1"/>
<reference evidence="1" key="2">
    <citation type="journal article" date="2008" name="Genome Biol.">
        <title>Improved genome assembly and evidence-based global gene model set for the chordate Ciona intestinalis: new insight into intron and operon populations.</title>
        <authorList>
            <person name="Satou Y."/>
            <person name="Mineta K."/>
            <person name="Ogasawara M."/>
            <person name="Sasakura Y."/>
            <person name="Shoguchi E."/>
            <person name="Ueno K."/>
            <person name="Yamada L."/>
            <person name="Matsumoto J."/>
            <person name="Wasserscheid J."/>
            <person name="Dewar K."/>
            <person name="Wiley G.B."/>
            <person name="Macmil S.L."/>
            <person name="Roe B.A."/>
            <person name="Zeller R.W."/>
            <person name="Hastings K.E."/>
            <person name="Lemaire P."/>
            <person name="Lindquist E."/>
            <person name="Endo T."/>
            <person name="Hotta K."/>
            <person name="Inaba K."/>
        </authorList>
    </citation>
    <scope>NUCLEOTIDE SEQUENCE [LARGE SCALE GENOMIC DNA]</scope>
    <source>
        <strain evidence="1">wild type</strain>
    </source>
</reference>
<protein>
    <submittedName>
        <fullName evidence="1">Uncharacterized protein</fullName>
    </submittedName>
</protein>
<dbReference type="AlphaFoldDB" id="H2Y2X0"/>
<evidence type="ECO:0000313" key="2">
    <source>
        <dbReference type="Proteomes" id="UP000008144"/>
    </source>
</evidence>
<name>H2Y2X0_CIOIN</name>
<organism evidence="1 2">
    <name type="scientific">Ciona intestinalis</name>
    <name type="common">Transparent sea squirt</name>
    <name type="synonym">Ascidia intestinalis</name>
    <dbReference type="NCBI Taxonomy" id="7719"/>
    <lineage>
        <taxon>Eukaryota</taxon>
        <taxon>Metazoa</taxon>
        <taxon>Chordata</taxon>
        <taxon>Tunicata</taxon>
        <taxon>Ascidiacea</taxon>
        <taxon>Phlebobranchia</taxon>
        <taxon>Cionidae</taxon>
        <taxon>Ciona</taxon>
    </lineage>
</organism>
<dbReference type="InParanoid" id="H2Y2X0"/>
<accession>H2Y2X0</accession>
<evidence type="ECO:0000313" key="1">
    <source>
        <dbReference type="Ensembl" id="ENSCINP00000036255.1"/>
    </source>
</evidence>
<reference evidence="2" key="1">
    <citation type="journal article" date="2002" name="Science">
        <title>The draft genome of Ciona intestinalis: insights into chordate and vertebrate origins.</title>
        <authorList>
            <person name="Dehal P."/>
            <person name="Satou Y."/>
            <person name="Campbell R.K."/>
            <person name="Chapman J."/>
            <person name="Degnan B."/>
            <person name="De Tomaso A."/>
            <person name="Davidson B."/>
            <person name="Di Gregorio A."/>
            <person name="Gelpke M."/>
            <person name="Goodstein D.M."/>
            <person name="Harafuji N."/>
            <person name="Hastings K.E."/>
            <person name="Ho I."/>
            <person name="Hotta K."/>
            <person name="Huang W."/>
            <person name="Kawashima T."/>
            <person name="Lemaire P."/>
            <person name="Martinez D."/>
            <person name="Meinertzhagen I.A."/>
            <person name="Necula S."/>
            <person name="Nonaka M."/>
            <person name="Putnam N."/>
            <person name="Rash S."/>
            <person name="Saiga H."/>
            <person name="Satake M."/>
            <person name="Terry A."/>
            <person name="Yamada L."/>
            <person name="Wang H.G."/>
            <person name="Awazu S."/>
            <person name="Azumi K."/>
            <person name="Boore J."/>
            <person name="Branno M."/>
            <person name="Chin-Bow S."/>
            <person name="DeSantis R."/>
            <person name="Doyle S."/>
            <person name="Francino P."/>
            <person name="Keys D.N."/>
            <person name="Haga S."/>
            <person name="Hayashi H."/>
            <person name="Hino K."/>
            <person name="Imai K.S."/>
            <person name="Inaba K."/>
            <person name="Kano S."/>
            <person name="Kobayashi K."/>
            <person name="Kobayashi M."/>
            <person name="Lee B.I."/>
            <person name="Makabe K.W."/>
            <person name="Manohar C."/>
            <person name="Matassi G."/>
            <person name="Medina M."/>
            <person name="Mochizuki Y."/>
            <person name="Mount S."/>
            <person name="Morishita T."/>
            <person name="Miura S."/>
            <person name="Nakayama A."/>
            <person name="Nishizaka S."/>
            <person name="Nomoto H."/>
            <person name="Ohta F."/>
            <person name="Oishi K."/>
            <person name="Rigoutsos I."/>
            <person name="Sano M."/>
            <person name="Sasaki A."/>
            <person name="Sasakura Y."/>
            <person name="Shoguchi E."/>
            <person name="Shin-i T."/>
            <person name="Spagnuolo A."/>
            <person name="Stainier D."/>
            <person name="Suzuki M.M."/>
            <person name="Tassy O."/>
            <person name="Takatori N."/>
            <person name="Tokuoka M."/>
            <person name="Yagi K."/>
            <person name="Yoshizaki F."/>
            <person name="Wada S."/>
            <person name="Zhang C."/>
            <person name="Hyatt P.D."/>
            <person name="Larimer F."/>
            <person name="Detter C."/>
            <person name="Doggett N."/>
            <person name="Glavina T."/>
            <person name="Hawkins T."/>
            <person name="Richardson P."/>
            <person name="Lucas S."/>
            <person name="Kohara Y."/>
            <person name="Levine M."/>
            <person name="Satoh N."/>
            <person name="Rokhsar D.S."/>
        </authorList>
    </citation>
    <scope>NUCLEOTIDE SEQUENCE [LARGE SCALE GENOMIC DNA]</scope>
</reference>
<reference evidence="1" key="3">
    <citation type="submission" date="2025-08" db="UniProtKB">
        <authorList>
            <consortium name="Ensembl"/>
        </authorList>
    </citation>
    <scope>IDENTIFICATION</scope>
</reference>
<dbReference type="Ensembl" id="ENSCINT00000031704.1">
    <property type="protein sequence ID" value="ENSCINP00000036255.1"/>
    <property type="gene ID" value="ENSCING00000021286.1"/>
</dbReference>
<reference evidence="1" key="4">
    <citation type="submission" date="2025-09" db="UniProtKB">
        <authorList>
            <consortium name="Ensembl"/>
        </authorList>
    </citation>
    <scope>IDENTIFICATION</scope>
</reference>
<dbReference type="EMBL" id="EAAA01002374">
    <property type="status" value="NOT_ANNOTATED_CDS"/>
    <property type="molecule type" value="Genomic_DNA"/>
</dbReference>
<proteinExistence type="predicted"/>
<sequence length="42" mass="4911">MSFSRSTIYIFCPQCRLLYEKIRLYSVEKIMQTGAKYNSGAL</sequence>
<dbReference type="Proteomes" id="UP000008144">
    <property type="component" value="Chromosome 7"/>
</dbReference>
<keyword evidence="2" id="KW-1185">Reference proteome</keyword>